<evidence type="ECO:0000313" key="1">
    <source>
        <dbReference type="EMBL" id="PON32145.1"/>
    </source>
</evidence>
<dbReference type="EMBL" id="JXTB01000860">
    <property type="protein sequence ID" value="PON32145.1"/>
    <property type="molecule type" value="Genomic_DNA"/>
</dbReference>
<organism evidence="1 2">
    <name type="scientific">Parasponia andersonii</name>
    <name type="common">Sponia andersonii</name>
    <dbReference type="NCBI Taxonomy" id="3476"/>
    <lineage>
        <taxon>Eukaryota</taxon>
        <taxon>Viridiplantae</taxon>
        <taxon>Streptophyta</taxon>
        <taxon>Embryophyta</taxon>
        <taxon>Tracheophyta</taxon>
        <taxon>Spermatophyta</taxon>
        <taxon>Magnoliopsida</taxon>
        <taxon>eudicotyledons</taxon>
        <taxon>Gunneridae</taxon>
        <taxon>Pentapetalae</taxon>
        <taxon>rosids</taxon>
        <taxon>fabids</taxon>
        <taxon>Rosales</taxon>
        <taxon>Cannabaceae</taxon>
        <taxon>Parasponia</taxon>
    </lineage>
</organism>
<proteinExistence type="predicted"/>
<dbReference type="AlphaFoldDB" id="A0A2P5A6I0"/>
<keyword evidence="2" id="KW-1185">Reference proteome</keyword>
<gene>
    <name evidence="1" type="ORF">PanWU01x14_363780</name>
</gene>
<evidence type="ECO:0000313" key="2">
    <source>
        <dbReference type="Proteomes" id="UP000237105"/>
    </source>
</evidence>
<reference evidence="2" key="1">
    <citation type="submission" date="2016-06" db="EMBL/GenBank/DDBJ databases">
        <title>Parallel loss of symbiosis genes in relatives of nitrogen-fixing non-legume Parasponia.</title>
        <authorList>
            <person name="Van Velzen R."/>
            <person name="Holmer R."/>
            <person name="Bu F."/>
            <person name="Rutten L."/>
            <person name="Van Zeijl A."/>
            <person name="Liu W."/>
            <person name="Santuari L."/>
            <person name="Cao Q."/>
            <person name="Sharma T."/>
            <person name="Shen D."/>
            <person name="Roswanjaya Y."/>
            <person name="Wardhani T."/>
            <person name="Kalhor M.S."/>
            <person name="Jansen J."/>
            <person name="Van den Hoogen J."/>
            <person name="Gungor B."/>
            <person name="Hartog M."/>
            <person name="Hontelez J."/>
            <person name="Verver J."/>
            <person name="Yang W.-C."/>
            <person name="Schijlen E."/>
            <person name="Repin R."/>
            <person name="Schilthuizen M."/>
            <person name="Schranz E."/>
            <person name="Heidstra R."/>
            <person name="Miyata K."/>
            <person name="Fedorova E."/>
            <person name="Kohlen W."/>
            <person name="Bisseling T."/>
            <person name="Smit S."/>
            <person name="Geurts R."/>
        </authorList>
    </citation>
    <scope>NUCLEOTIDE SEQUENCE [LARGE SCALE GENOMIC DNA]</scope>
    <source>
        <strain evidence="2">cv. WU1-14</strain>
    </source>
</reference>
<comment type="caution">
    <text evidence="1">The sequence shown here is derived from an EMBL/GenBank/DDBJ whole genome shotgun (WGS) entry which is preliminary data.</text>
</comment>
<feature type="non-terminal residue" evidence="1">
    <location>
        <position position="1"/>
    </location>
</feature>
<dbReference type="Proteomes" id="UP000237105">
    <property type="component" value="Unassembled WGS sequence"/>
</dbReference>
<name>A0A2P5A6I0_PARAD</name>
<protein>
    <submittedName>
        <fullName evidence="1">Uncharacterized protein</fullName>
    </submittedName>
</protein>
<accession>A0A2P5A6I0</accession>
<sequence length="106" mass="12051">WAHARHSVNSCKWCGGHLPLSAEHAPNIRRAHAAREKAFSKSTPISGLHTHNRYCGVWHRMSTQCTKVIVHERGPRSSRRAACTGQETLQPRFVSRYIIQLDWPDG</sequence>